<proteinExistence type="predicted"/>
<name>A0A2W1KP38_ACIFR</name>
<dbReference type="EMBL" id="QKQP01000005">
    <property type="protein sequence ID" value="PZD81131.1"/>
    <property type="molecule type" value="Genomic_DNA"/>
</dbReference>
<organism evidence="1 2">
    <name type="scientific">Acidithiobacillus ferrooxidans</name>
    <name type="common">Thiobacillus ferrooxidans</name>
    <dbReference type="NCBI Taxonomy" id="920"/>
    <lineage>
        <taxon>Bacteria</taxon>
        <taxon>Pseudomonadati</taxon>
        <taxon>Pseudomonadota</taxon>
        <taxon>Acidithiobacillia</taxon>
        <taxon>Acidithiobacillales</taxon>
        <taxon>Acidithiobacillaceae</taxon>
        <taxon>Acidithiobacillus</taxon>
    </lineage>
</organism>
<dbReference type="Proteomes" id="UP000248886">
    <property type="component" value="Unassembled WGS sequence"/>
</dbReference>
<accession>A0A2W1KP38</accession>
<evidence type="ECO:0000313" key="1">
    <source>
        <dbReference type="EMBL" id="PZD81131.1"/>
    </source>
</evidence>
<reference evidence="1 2" key="1">
    <citation type="submission" date="2018-06" db="EMBL/GenBank/DDBJ databases">
        <title>Draft sequence of Acidithiobacillus ferrooxidans CCM 4253.</title>
        <authorList>
            <person name="Moya-Beltran A."/>
            <person name="Castro M."/>
            <person name="Covarrubias P.C."/>
            <person name="Issotta F."/>
            <person name="Janiczek O."/>
            <person name="Mandl M."/>
            <person name="Kucera J."/>
            <person name="Quatrini R."/>
        </authorList>
    </citation>
    <scope>NUCLEOTIDE SEQUENCE [LARGE SCALE GENOMIC DNA]</scope>
    <source>
        <strain evidence="1 2">CCM 4253</strain>
    </source>
</reference>
<dbReference type="AlphaFoldDB" id="A0A2W1KP38"/>
<evidence type="ECO:0000313" key="2">
    <source>
        <dbReference type="Proteomes" id="UP000248886"/>
    </source>
</evidence>
<gene>
    <name evidence="1" type="ORF">DN052_09600</name>
</gene>
<sequence>MDKSNNELAYASPHRDITMDFTTTSGKHLRIRVPLTLFDDLSLKIGNGYKAGCWIAARCNEVERLSLETIEQYVNMMARQICQQVTMPRIEVQAA</sequence>
<comment type="caution">
    <text evidence="1">The sequence shown here is derived from an EMBL/GenBank/DDBJ whole genome shotgun (WGS) entry which is preliminary data.</text>
</comment>
<dbReference type="RefSeq" id="WP_012537316.1">
    <property type="nucleotide sequence ID" value="NZ_AP025160.1"/>
</dbReference>
<protein>
    <submittedName>
        <fullName evidence="1">Uncharacterized protein</fullName>
    </submittedName>
</protein>
<dbReference type="GeneID" id="65281698"/>
<dbReference type="OrthoDB" id="5298310at2"/>